<gene>
    <name evidence="1" type="ORF">PR048_005353</name>
</gene>
<accession>A0ABQ9I7Y0</accession>
<evidence type="ECO:0000313" key="1">
    <source>
        <dbReference type="EMBL" id="KAJ8892772.1"/>
    </source>
</evidence>
<evidence type="ECO:0000313" key="2">
    <source>
        <dbReference type="Proteomes" id="UP001159363"/>
    </source>
</evidence>
<sequence>MVKCLIARAQMGFSCDKKELKTLVQKFVVANEECDDSGSFIFNADESGFPQDLSPMRGIEDTSQQVLACISASGDILPPLIVHKGQSVQEWVSPQPYPATMHAATPPVGDWKGHLLFTGSRGCSSPT</sequence>
<keyword evidence="2" id="KW-1185">Reference proteome</keyword>
<dbReference type="EMBL" id="JARBHB010000002">
    <property type="protein sequence ID" value="KAJ8892772.1"/>
    <property type="molecule type" value="Genomic_DNA"/>
</dbReference>
<comment type="caution">
    <text evidence="1">The sequence shown here is derived from an EMBL/GenBank/DDBJ whole genome shotgun (WGS) entry which is preliminary data.</text>
</comment>
<protein>
    <submittedName>
        <fullName evidence="1">Uncharacterized protein</fullName>
    </submittedName>
</protein>
<reference evidence="1 2" key="1">
    <citation type="submission" date="2023-02" db="EMBL/GenBank/DDBJ databases">
        <title>LHISI_Scaffold_Assembly.</title>
        <authorList>
            <person name="Stuart O.P."/>
            <person name="Cleave R."/>
            <person name="Magrath M.J.L."/>
            <person name="Mikheyev A.S."/>
        </authorList>
    </citation>
    <scope>NUCLEOTIDE SEQUENCE [LARGE SCALE GENOMIC DNA]</scope>
    <source>
        <strain evidence="1">Daus_M_001</strain>
        <tissue evidence="1">Leg muscle</tissue>
    </source>
</reference>
<proteinExistence type="predicted"/>
<organism evidence="1 2">
    <name type="scientific">Dryococelus australis</name>
    <dbReference type="NCBI Taxonomy" id="614101"/>
    <lineage>
        <taxon>Eukaryota</taxon>
        <taxon>Metazoa</taxon>
        <taxon>Ecdysozoa</taxon>
        <taxon>Arthropoda</taxon>
        <taxon>Hexapoda</taxon>
        <taxon>Insecta</taxon>
        <taxon>Pterygota</taxon>
        <taxon>Neoptera</taxon>
        <taxon>Polyneoptera</taxon>
        <taxon>Phasmatodea</taxon>
        <taxon>Verophasmatodea</taxon>
        <taxon>Anareolatae</taxon>
        <taxon>Phasmatidae</taxon>
        <taxon>Eurycanthinae</taxon>
        <taxon>Dryococelus</taxon>
    </lineage>
</organism>
<dbReference type="Proteomes" id="UP001159363">
    <property type="component" value="Chromosome 2"/>
</dbReference>
<name>A0ABQ9I7Y0_9NEOP</name>